<evidence type="ECO:0000313" key="2">
    <source>
        <dbReference type="EMBL" id="SIN84846.1"/>
    </source>
</evidence>
<proteinExistence type="inferred from homology"/>
<dbReference type="PANTHER" id="PTHR37528">
    <property type="entry name" value="UPF0149 PROTEIN YGFB"/>
    <property type="match status" value="1"/>
</dbReference>
<evidence type="ECO:0000256" key="1">
    <source>
        <dbReference type="ARBA" id="ARBA00038308"/>
    </source>
</evidence>
<dbReference type="Gene3D" id="1.20.120.740">
    <property type="entry name" value="YgfB uncharacterised protein family UPF0149, PF03695"/>
    <property type="match status" value="1"/>
</dbReference>
<sequence length="195" mass="21942">MKEICPTVERIVREWPELESPAFLHGMLTGELCGAEKLEVGDFIKGLLQEIGAESVKEKALQTLYVLYDETLKGLTSSDFSLELCLPDEARPLIERARAVGQWCEGFLYGFGLTHPGRAKLGEEVKEYLETLQDVADIDSEALKDVEDEQMNAQLEEIIEFIRIGAIAVYENLHPAERKPIELDTIPEPTHKTVQ</sequence>
<dbReference type="GO" id="GO:0005829">
    <property type="term" value="C:cytosol"/>
    <property type="evidence" value="ECO:0007669"/>
    <property type="project" value="TreeGrafter"/>
</dbReference>
<dbReference type="SUPFAM" id="SSF101327">
    <property type="entry name" value="YgfB-like"/>
    <property type="match status" value="1"/>
</dbReference>
<name>A0A1N6EP78_9GAMM</name>
<dbReference type="AlphaFoldDB" id="A0A1N6EP78"/>
<dbReference type="InterPro" id="IPR036255">
    <property type="entry name" value="YgfB-like_sf"/>
</dbReference>
<dbReference type="Proteomes" id="UP000198461">
    <property type="component" value="Unassembled WGS sequence"/>
</dbReference>
<dbReference type="NCBIfam" id="TIGR02292">
    <property type="entry name" value="ygfB_yecA"/>
    <property type="match status" value="1"/>
</dbReference>
<gene>
    <name evidence="2" type="ORF">SAMN05443662_0704</name>
</gene>
<dbReference type="RefSeq" id="WP_074201019.1">
    <property type="nucleotide sequence ID" value="NZ_FSRE01000002.1"/>
</dbReference>
<dbReference type="EMBL" id="FSRE01000002">
    <property type="protein sequence ID" value="SIN84846.1"/>
    <property type="molecule type" value="Genomic_DNA"/>
</dbReference>
<reference evidence="2 3" key="1">
    <citation type="submission" date="2016-11" db="EMBL/GenBank/DDBJ databases">
        <authorList>
            <person name="Jaros S."/>
            <person name="Januszkiewicz K."/>
            <person name="Wedrychowicz H."/>
        </authorList>
    </citation>
    <scope>NUCLEOTIDE SEQUENCE [LARGE SCALE GENOMIC DNA]</scope>
    <source>
        <strain evidence="2 3">DSM 17737</strain>
    </source>
</reference>
<dbReference type="InterPro" id="IPR011978">
    <property type="entry name" value="YgfB-like"/>
</dbReference>
<protein>
    <recommendedName>
        <fullName evidence="4">YecA family protein</fullName>
    </recommendedName>
</protein>
<dbReference type="Pfam" id="PF03695">
    <property type="entry name" value="UPF0149"/>
    <property type="match status" value="1"/>
</dbReference>
<evidence type="ECO:0008006" key="4">
    <source>
        <dbReference type="Google" id="ProtNLM"/>
    </source>
</evidence>
<keyword evidence="3" id="KW-1185">Reference proteome</keyword>
<dbReference type="PANTHER" id="PTHR37528:SF1">
    <property type="entry name" value="UPF0149 PROTEIN YGFB"/>
    <property type="match status" value="1"/>
</dbReference>
<accession>A0A1N6EP78</accession>
<comment type="similarity">
    <text evidence="1">Belongs to the UPF0149 family.</text>
</comment>
<evidence type="ECO:0000313" key="3">
    <source>
        <dbReference type="Proteomes" id="UP000198461"/>
    </source>
</evidence>
<organism evidence="2 3">
    <name type="scientific">Sulfurivirga caldicuralii</name>
    <dbReference type="NCBI Taxonomy" id="364032"/>
    <lineage>
        <taxon>Bacteria</taxon>
        <taxon>Pseudomonadati</taxon>
        <taxon>Pseudomonadota</taxon>
        <taxon>Gammaproteobacteria</taxon>
        <taxon>Thiotrichales</taxon>
        <taxon>Piscirickettsiaceae</taxon>
        <taxon>Sulfurivirga</taxon>
    </lineage>
</organism>
<dbReference type="OrthoDB" id="9783391at2"/>
<dbReference type="STRING" id="364032.SAMN05443662_0704"/>